<sequence>MPLTPKRGNKDYYKGTRQASLPGLRTGAPGKYFGRGTNAYRLLDERVRVFVAPPVKELNNSSLKPYVPWMTYLSEDDMFKQPFGKLPPGGLNGQIYLDTVKGRRKPETGLVALNAEGEVIS</sequence>
<evidence type="ECO:0000313" key="2">
    <source>
        <dbReference type="EMBL" id="OCB89687.1"/>
    </source>
</evidence>
<evidence type="ECO:0000256" key="1">
    <source>
        <dbReference type="SAM" id="MobiDB-lite"/>
    </source>
</evidence>
<dbReference type="AlphaFoldDB" id="A0A9Q5N7A6"/>
<dbReference type="InterPro" id="IPR019189">
    <property type="entry name" value="Ribosomal_mL41"/>
</dbReference>
<dbReference type="EMBL" id="LNZH02000151">
    <property type="protein sequence ID" value="OCB89687.1"/>
    <property type="molecule type" value="Genomic_DNA"/>
</dbReference>
<name>A0A9Q5N7A6_SANBA</name>
<reference evidence="2" key="1">
    <citation type="submission" date="2016-06" db="EMBL/GenBank/DDBJ databases">
        <title>Draft Genome sequence of the fungus Inonotus baumii.</title>
        <authorList>
            <person name="Zhu H."/>
            <person name="Lin W."/>
        </authorList>
    </citation>
    <scope>NUCLEOTIDE SEQUENCE</scope>
    <source>
        <strain evidence="2">821</strain>
    </source>
</reference>
<keyword evidence="3" id="KW-1185">Reference proteome</keyword>
<dbReference type="OrthoDB" id="408933at2759"/>
<dbReference type="GO" id="GO:0005762">
    <property type="term" value="C:mitochondrial large ribosomal subunit"/>
    <property type="evidence" value="ECO:0007669"/>
    <property type="project" value="InterPro"/>
</dbReference>
<feature type="region of interest" description="Disordered" evidence="1">
    <location>
        <begin position="1"/>
        <end position="26"/>
    </location>
</feature>
<dbReference type="Pfam" id="PF09809">
    <property type="entry name" value="MRP-L27"/>
    <property type="match status" value="1"/>
</dbReference>
<comment type="caution">
    <text evidence="2">The sequence shown here is derived from an EMBL/GenBank/DDBJ whole genome shotgun (WGS) entry which is preliminary data.</text>
</comment>
<evidence type="ECO:0000313" key="3">
    <source>
        <dbReference type="Proteomes" id="UP000757232"/>
    </source>
</evidence>
<gene>
    <name evidence="2" type="ORF">A7U60_g3164</name>
</gene>
<dbReference type="GO" id="GO:0003735">
    <property type="term" value="F:structural constituent of ribosome"/>
    <property type="evidence" value="ECO:0007669"/>
    <property type="project" value="InterPro"/>
</dbReference>
<accession>A0A9Q5N7A6</accession>
<protein>
    <recommendedName>
        <fullName evidence="4">Ribosomal protein L27</fullName>
    </recommendedName>
</protein>
<proteinExistence type="predicted"/>
<organism evidence="2 3">
    <name type="scientific">Sanghuangporus baumii</name>
    <name type="common">Phellinus baumii</name>
    <dbReference type="NCBI Taxonomy" id="108892"/>
    <lineage>
        <taxon>Eukaryota</taxon>
        <taxon>Fungi</taxon>
        <taxon>Dikarya</taxon>
        <taxon>Basidiomycota</taxon>
        <taxon>Agaricomycotina</taxon>
        <taxon>Agaricomycetes</taxon>
        <taxon>Hymenochaetales</taxon>
        <taxon>Hymenochaetaceae</taxon>
        <taxon>Sanghuangporus</taxon>
    </lineage>
</organism>
<evidence type="ECO:0008006" key="4">
    <source>
        <dbReference type="Google" id="ProtNLM"/>
    </source>
</evidence>
<dbReference type="Proteomes" id="UP000757232">
    <property type="component" value="Unassembled WGS sequence"/>
</dbReference>